<name>A0A0M3HZS3_ASCLU</name>
<dbReference type="Proteomes" id="UP000036681">
    <property type="component" value="Unplaced"/>
</dbReference>
<dbReference type="AlphaFoldDB" id="A0A0M3HZS3"/>
<organism evidence="1 2">
    <name type="scientific">Ascaris lumbricoides</name>
    <name type="common">Giant roundworm</name>
    <dbReference type="NCBI Taxonomy" id="6252"/>
    <lineage>
        <taxon>Eukaryota</taxon>
        <taxon>Metazoa</taxon>
        <taxon>Ecdysozoa</taxon>
        <taxon>Nematoda</taxon>
        <taxon>Chromadorea</taxon>
        <taxon>Rhabditida</taxon>
        <taxon>Spirurina</taxon>
        <taxon>Ascaridomorpha</taxon>
        <taxon>Ascaridoidea</taxon>
        <taxon>Ascarididae</taxon>
        <taxon>Ascaris</taxon>
    </lineage>
</organism>
<accession>A0A0M3HZS3</accession>
<evidence type="ECO:0000313" key="1">
    <source>
        <dbReference type="Proteomes" id="UP000036681"/>
    </source>
</evidence>
<evidence type="ECO:0000313" key="2">
    <source>
        <dbReference type="WBParaSite" id="ALUE_0000925501-mRNA-1"/>
    </source>
</evidence>
<protein>
    <submittedName>
        <fullName evidence="2">Uncharacterized protein</fullName>
    </submittedName>
</protein>
<reference evidence="2" key="1">
    <citation type="submission" date="2017-02" db="UniProtKB">
        <authorList>
            <consortium name="WormBaseParasite"/>
        </authorList>
    </citation>
    <scope>IDENTIFICATION</scope>
</reference>
<dbReference type="WBParaSite" id="ALUE_0000925501-mRNA-1">
    <property type="protein sequence ID" value="ALUE_0000925501-mRNA-1"/>
    <property type="gene ID" value="ALUE_0000925501"/>
</dbReference>
<proteinExistence type="predicted"/>
<keyword evidence="1" id="KW-1185">Reference proteome</keyword>
<sequence>MRAVGGRPGVGPCQRAGKVNSATFWRGPSKNACYADAQVRNMTAATPCKNLVRWLHAIKFYASSRIDYRSEGY</sequence>